<dbReference type="InterPro" id="IPR043712">
    <property type="entry name" value="DUF5652"/>
</dbReference>
<reference evidence="4" key="1">
    <citation type="submission" date="2017-09" db="EMBL/GenBank/DDBJ databases">
        <title>Depth-based differentiation of microbial function through sediment-hosted aquifers and enrichment of novel symbionts in the deep terrestrial subsurface.</title>
        <authorList>
            <person name="Probst A.J."/>
            <person name="Ladd B."/>
            <person name="Jarett J.K."/>
            <person name="Geller-Mcgrath D.E."/>
            <person name="Sieber C.M.K."/>
            <person name="Emerson J.B."/>
            <person name="Anantharaman K."/>
            <person name="Thomas B.C."/>
            <person name="Malmstrom R."/>
            <person name="Stieglmeier M."/>
            <person name="Klingl A."/>
            <person name="Woyke T."/>
            <person name="Ryan C.M."/>
            <person name="Banfield J.F."/>
        </authorList>
    </citation>
    <scope>NUCLEOTIDE SEQUENCE [LARGE SCALE GENOMIC DNA]</scope>
</reference>
<dbReference type="Pfam" id="PF18893">
    <property type="entry name" value="DUF5652"/>
    <property type="match status" value="1"/>
</dbReference>
<evidence type="ECO:0000256" key="1">
    <source>
        <dbReference type="SAM" id="Phobius"/>
    </source>
</evidence>
<evidence type="ECO:0000313" key="3">
    <source>
        <dbReference type="EMBL" id="PIU03118.1"/>
    </source>
</evidence>
<protein>
    <recommendedName>
        <fullName evidence="2">DUF5652 domain-containing protein</fullName>
    </recommendedName>
</protein>
<feature type="domain" description="DUF5652" evidence="2">
    <location>
        <begin position="10"/>
        <end position="64"/>
    </location>
</feature>
<organism evidence="3 4">
    <name type="scientific">Candidatus Shapirobacteria bacterium CG08_land_8_20_14_0_20_39_18</name>
    <dbReference type="NCBI Taxonomy" id="1974883"/>
    <lineage>
        <taxon>Bacteria</taxon>
        <taxon>Candidatus Shapironibacteriota</taxon>
    </lineage>
</organism>
<dbReference type="Proteomes" id="UP000228996">
    <property type="component" value="Unassembled WGS sequence"/>
</dbReference>
<accession>A0A2M6XBT3</accession>
<sequence>MDINQMISSLPFLLLMIWSLFWKGWALWKAAQNEQKQWFTVILILNSVGILEIIYLLFFQAKGRYWEKVISKLKTKH</sequence>
<dbReference type="AlphaFoldDB" id="A0A2M6XBT3"/>
<dbReference type="EMBL" id="PEYO01000022">
    <property type="protein sequence ID" value="PIU03118.1"/>
    <property type="molecule type" value="Genomic_DNA"/>
</dbReference>
<evidence type="ECO:0000259" key="2">
    <source>
        <dbReference type="Pfam" id="PF18893"/>
    </source>
</evidence>
<gene>
    <name evidence="3" type="ORF">COT44_04440</name>
</gene>
<comment type="caution">
    <text evidence="3">The sequence shown here is derived from an EMBL/GenBank/DDBJ whole genome shotgun (WGS) entry which is preliminary data.</text>
</comment>
<keyword evidence="1" id="KW-0472">Membrane</keyword>
<evidence type="ECO:0000313" key="4">
    <source>
        <dbReference type="Proteomes" id="UP000228996"/>
    </source>
</evidence>
<feature type="transmembrane region" description="Helical" evidence="1">
    <location>
        <begin position="37"/>
        <end position="58"/>
    </location>
</feature>
<name>A0A2M6XBT3_9BACT</name>
<keyword evidence="1" id="KW-1133">Transmembrane helix</keyword>
<keyword evidence="1" id="KW-0812">Transmembrane</keyword>
<proteinExistence type="predicted"/>